<keyword evidence="11" id="KW-0325">Glycoprotein</keyword>
<dbReference type="Pfam" id="PF00852">
    <property type="entry name" value="Glyco_transf_10"/>
    <property type="match status" value="1"/>
</dbReference>
<evidence type="ECO:0000256" key="12">
    <source>
        <dbReference type="RuleBase" id="RU003832"/>
    </source>
</evidence>
<dbReference type="Gene3D" id="3.40.50.11660">
    <property type="entry name" value="Glycosyl transferase family 10, C-terminal domain"/>
    <property type="match status" value="1"/>
</dbReference>
<dbReference type="STRING" id="131310.A0A0N4ZI44"/>
<keyword evidence="7" id="KW-0735">Signal-anchor</keyword>
<evidence type="ECO:0000256" key="4">
    <source>
        <dbReference type="ARBA" id="ARBA00022676"/>
    </source>
</evidence>
<evidence type="ECO:0000256" key="7">
    <source>
        <dbReference type="ARBA" id="ARBA00022968"/>
    </source>
</evidence>
<proteinExistence type="inferred from homology"/>
<evidence type="ECO:0000256" key="3">
    <source>
        <dbReference type="ARBA" id="ARBA00008919"/>
    </source>
</evidence>
<dbReference type="WBParaSite" id="PTRK_0000759800.1">
    <property type="protein sequence ID" value="PTRK_0000759800.1"/>
    <property type="gene ID" value="PTRK_0000759800"/>
</dbReference>
<keyword evidence="9 12" id="KW-0333">Golgi apparatus</keyword>
<evidence type="ECO:0000256" key="11">
    <source>
        <dbReference type="ARBA" id="ARBA00023180"/>
    </source>
</evidence>
<dbReference type="GO" id="GO:0032580">
    <property type="term" value="C:Golgi cisterna membrane"/>
    <property type="evidence" value="ECO:0007669"/>
    <property type="project" value="UniProtKB-SubCell"/>
</dbReference>
<evidence type="ECO:0000313" key="15">
    <source>
        <dbReference type="Proteomes" id="UP000038045"/>
    </source>
</evidence>
<dbReference type="Pfam" id="PF17039">
    <property type="entry name" value="Glyco_tran_10_N"/>
    <property type="match status" value="1"/>
</dbReference>
<keyword evidence="6 12" id="KW-0812">Transmembrane</keyword>
<comment type="similarity">
    <text evidence="3 12">Belongs to the glycosyltransferase 10 family.</text>
</comment>
<dbReference type="PANTHER" id="PTHR48438:SF1">
    <property type="entry name" value="ALPHA-(1,3)-FUCOSYLTRANSFERASE C-RELATED"/>
    <property type="match status" value="1"/>
</dbReference>
<dbReference type="InterPro" id="IPR038577">
    <property type="entry name" value="GT10-like_C_sf"/>
</dbReference>
<dbReference type="AlphaFoldDB" id="A0A0N4ZI44"/>
<evidence type="ECO:0000256" key="9">
    <source>
        <dbReference type="ARBA" id="ARBA00023034"/>
    </source>
</evidence>
<dbReference type="UniPathway" id="UPA00378"/>
<evidence type="ECO:0000256" key="1">
    <source>
        <dbReference type="ARBA" id="ARBA00004447"/>
    </source>
</evidence>
<dbReference type="InterPro" id="IPR055270">
    <property type="entry name" value="Glyco_tran_10_C"/>
</dbReference>
<dbReference type="InterPro" id="IPR001503">
    <property type="entry name" value="Glyco_trans_10"/>
</dbReference>
<evidence type="ECO:0000259" key="14">
    <source>
        <dbReference type="Pfam" id="PF17039"/>
    </source>
</evidence>
<comment type="pathway">
    <text evidence="2">Protein modification; protein glycosylation.</text>
</comment>
<keyword evidence="4 12" id="KW-0328">Glycosyltransferase</keyword>
<feature type="domain" description="Fucosyltransferase C-terminal" evidence="13">
    <location>
        <begin position="145"/>
        <end position="323"/>
    </location>
</feature>
<dbReference type="FunFam" id="3.40.50.11660:FF:000002">
    <property type="entry name" value="Alpha-(1,3)-fucosyltransferase"/>
    <property type="match status" value="1"/>
</dbReference>
<sequence>MNIKYKNEPMTLSSNISTKRILMYTKFFGREELFSTSICKKLNCELTNDKKLFDSSDAVVFHHADLNEITKYPQRAFKSQKFVFFSMESPFLTAFANRSNYFNWIMSYHNKSDVVCTYGSKWRKCNATCNHLSFNSSKILSKKIKKGVIGYISNCYSNSARGKLIKKLRKYIPITMYGRCSLYQEIDGSCNKSDYKCEEEVIGNYYFYIAFENSICNNYVTEKYWRRYTFDSVPLVIKRYIYEDVGIPGNSFIAVDDFKSAEEMGKYLNFLMDNPNEYLKYFEYRKQNIEVIDIDIYRQSNGFCNLCQKLRNHSNNNLVINDVNIILIDNNNCILKRNMNQFADSW</sequence>
<protein>
    <recommendedName>
        <fullName evidence="12">Fucosyltransferase</fullName>
        <ecNumber evidence="12">2.4.1.-</ecNumber>
    </recommendedName>
</protein>
<dbReference type="Proteomes" id="UP000038045">
    <property type="component" value="Unplaced"/>
</dbReference>
<evidence type="ECO:0000256" key="6">
    <source>
        <dbReference type="ARBA" id="ARBA00022692"/>
    </source>
</evidence>
<evidence type="ECO:0000256" key="10">
    <source>
        <dbReference type="ARBA" id="ARBA00023136"/>
    </source>
</evidence>
<evidence type="ECO:0000256" key="5">
    <source>
        <dbReference type="ARBA" id="ARBA00022679"/>
    </source>
</evidence>
<organism evidence="15 16">
    <name type="scientific">Parastrongyloides trichosuri</name>
    <name type="common">Possum-specific nematode worm</name>
    <dbReference type="NCBI Taxonomy" id="131310"/>
    <lineage>
        <taxon>Eukaryota</taxon>
        <taxon>Metazoa</taxon>
        <taxon>Ecdysozoa</taxon>
        <taxon>Nematoda</taxon>
        <taxon>Chromadorea</taxon>
        <taxon>Rhabditida</taxon>
        <taxon>Tylenchina</taxon>
        <taxon>Panagrolaimomorpha</taxon>
        <taxon>Strongyloidoidea</taxon>
        <taxon>Strongyloididae</taxon>
        <taxon>Parastrongyloides</taxon>
    </lineage>
</organism>
<evidence type="ECO:0000259" key="13">
    <source>
        <dbReference type="Pfam" id="PF00852"/>
    </source>
</evidence>
<dbReference type="PANTHER" id="PTHR48438">
    <property type="entry name" value="ALPHA-(1,3)-FUCOSYLTRANSFERASE C-RELATED"/>
    <property type="match status" value="1"/>
</dbReference>
<dbReference type="GO" id="GO:0008417">
    <property type="term" value="F:fucosyltransferase activity"/>
    <property type="evidence" value="ECO:0007669"/>
    <property type="project" value="InterPro"/>
</dbReference>
<evidence type="ECO:0000256" key="8">
    <source>
        <dbReference type="ARBA" id="ARBA00022989"/>
    </source>
</evidence>
<dbReference type="InterPro" id="IPR031481">
    <property type="entry name" value="Glyco_tran_10_N"/>
</dbReference>
<name>A0A0N4ZI44_PARTI</name>
<feature type="domain" description="Fucosyltransferase N-terminal" evidence="14">
    <location>
        <begin position="18"/>
        <end position="119"/>
    </location>
</feature>
<reference evidence="16" key="1">
    <citation type="submission" date="2017-02" db="UniProtKB">
        <authorList>
            <consortium name="WormBaseParasite"/>
        </authorList>
    </citation>
    <scope>IDENTIFICATION</scope>
</reference>
<accession>A0A0N4ZI44</accession>
<keyword evidence="10" id="KW-0472">Membrane</keyword>
<evidence type="ECO:0000313" key="16">
    <source>
        <dbReference type="WBParaSite" id="PTRK_0000759800.1"/>
    </source>
</evidence>
<keyword evidence="8" id="KW-1133">Transmembrane helix</keyword>
<evidence type="ECO:0000256" key="2">
    <source>
        <dbReference type="ARBA" id="ARBA00004922"/>
    </source>
</evidence>
<dbReference type="SUPFAM" id="SSF53756">
    <property type="entry name" value="UDP-Glycosyltransferase/glycogen phosphorylase"/>
    <property type="match status" value="1"/>
</dbReference>
<comment type="subcellular location">
    <subcellularLocation>
        <location evidence="1 12">Golgi apparatus</location>
        <location evidence="1 12">Golgi stack membrane</location>
        <topology evidence="1 12">Single-pass type II membrane protein</topology>
    </subcellularLocation>
</comment>
<keyword evidence="15" id="KW-1185">Reference proteome</keyword>
<keyword evidence="5 12" id="KW-0808">Transferase</keyword>
<dbReference type="EC" id="2.4.1.-" evidence="12"/>